<organism evidence="6 7">
    <name type="scientific">Streptomyces afghaniensis 772</name>
    <dbReference type="NCBI Taxonomy" id="1283301"/>
    <lineage>
        <taxon>Bacteria</taxon>
        <taxon>Bacillati</taxon>
        <taxon>Actinomycetota</taxon>
        <taxon>Actinomycetes</taxon>
        <taxon>Kitasatosporales</taxon>
        <taxon>Streptomycetaceae</taxon>
        <taxon>Streptomyces</taxon>
    </lineage>
</organism>
<dbReference type="InterPro" id="IPR020904">
    <property type="entry name" value="Sc_DH/Rdtase_CS"/>
</dbReference>
<dbReference type="Pfam" id="PF00106">
    <property type="entry name" value="adh_short"/>
    <property type="match status" value="1"/>
</dbReference>
<dbReference type="InterPro" id="IPR002347">
    <property type="entry name" value="SDR_fam"/>
</dbReference>
<name>S4MES6_9ACTN</name>
<gene>
    <name evidence="6" type="ORF">STAFG_8039</name>
</gene>
<protein>
    <submittedName>
        <fullName evidence="6">Putative Ribitol 2-dehydrogenase</fullName>
    </submittedName>
</protein>
<evidence type="ECO:0000256" key="1">
    <source>
        <dbReference type="ARBA" id="ARBA00006484"/>
    </source>
</evidence>
<dbReference type="EMBL" id="AOPY01001673">
    <property type="protein sequence ID" value="EPJ34931.1"/>
    <property type="molecule type" value="Genomic_DNA"/>
</dbReference>
<dbReference type="PANTHER" id="PTHR44196">
    <property type="entry name" value="DEHYDROGENASE/REDUCTASE SDR FAMILY MEMBER 7B"/>
    <property type="match status" value="1"/>
</dbReference>
<proteinExistence type="inferred from homology"/>
<comment type="caution">
    <text evidence="6">The sequence shown here is derived from an EMBL/GenBank/DDBJ whole genome shotgun (WGS) entry which is preliminary data.</text>
</comment>
<dbReference type="SMART" id="SM00822">
    <property type="entry name" value="PKS_KR"/>
    <property type="match status" value="1"/>
</dbReference>
<sequence length="311" mass="33093">MTRYDLAGRTVVLTGSTGGLGAALARALRGRGANLALLDLSLAATTAQAQDLGDETVARGWHADVRDLAGLQQAMDEAASHFGRLDIVIAGAGIDTMAPMATIDPSAYERVIDVNLNGVWRTFRAALPHVEAQRGYLLAISSMAAFVHSPLQISYTASKAGVWAMCDSLRLEVRHLGVGVGSAHPTFFRTPMMDDVTADPAGHALWGGNSKGLWKMVPLEKVIAGIVRGIERRADRVVVPRSLTLTANAPGLFRPILERVGFRPQTVQRAHGLASASGWHDPAVHERHQAVPAEIPGGRKRPRGSGRSSTS</sequence>
<dbReference type="PRINTS" id="PR00080">
    <property type="entry name" value="SDRFAMILY"/>
</dbReference>
<accession>S4MES6</accession>
<evidence type="ECO:0000256" key="2">
    <source>
        <dbReference type="ARBA" id="ARBA00023002"/>
    </source>
</evidence>
<feature type="region of interest" description="Disordered" evidence="4">
    <location>
        <begin position="289"/>
        <end position="311"/>
    </location>
</feature>
<reference evidence="6 7" key="1">
    <citation type="submission" date="2013-02" db="EMBL/GenBank/DDBJ databases">
        <title>Draft Genome Sequence of Streptomyces afghaniensis, Which Produces Compounds of the Julimycin B-Complex.</title>
        <authorList>
            <person name="Gruening B.A."/>
            <person name="Praeg A."/>
            <person name="Erxleben A."/>
            <person name="Guenther S."/>
            <person name="Fiedler H.-P."/>
            <person name="Goodfellow M."/>
            <person name="Mueller M."/>
        </authorList>
    </citation>
    <scope>NUCLEOTIDE SEQUENCE [LARGE SCALE GENOMIC DNA]</scope>
    <source>
        <strain evidence="6 7">772</strain>
    </source>
</reference>
<dbReference type="AlphaFoldDB" id="S4MES6"/>
<keyword evidence="2" id="KW-0560">Oxidoreductase</keyword>
<dbReference type="Gene3D" id="3.40.50.720">
    <property type="entry name" value="NAD(P)-binding Rossmann-like Domain"/>
    <property type="match status" value="1"/>
</dbReference>
<dbReference type="PRINTS" id="PR00081">
    <property type="entry name" value="GDHRDH"/>
</dbReference>
<dbReference type="Proteomes" id="UP000015001">
    <property type="component" value="Unassembled WGS sequence"/>
</dbReference>
<dbReference type="GO" id="GO:0016020">
    <property type="term" value="C:membrane"/>
    <property type="evidence" value="ECO:0007669"/>
    <property type="project" value="TreeGrafter"/>
</dbReference>
<keyword evidence="7" id="KW-1185">Reference proteome</keyword>
<feature type="domain" description="Ketoreductase" evidence="5">
    <location>
        <begin position="9"/>
        <end position="186"/>
    </location>
</feature>
<dbReference type="SUPFAM" id="SSF51735">
    <property type="entry name" value="NAD(P)-binding Rossmann-fold domains"/>
    <property type="match status" value="1"/>
</dbReference>
<comment type="similarity">
    <text evidence="1 3">Belongs to the short-chain dehydrogenases/reductases (SDR) family.</text>
</comment>
<dbReference type="InterPro" id="IPR057326">
    <property type="entry name" value="KR_dom"/>
</dbReference>
<dbReference type="HOGENOM" id="CLU_010194_2_1_11"/>
<dbReference type="PANTHER" id="PTHR44196:SF1">
    <property type="entry name" value="DEHYDROGENASE_REDUCTASE SDR FAMILY MEMBER 7B"/>
    <property type="match status" value="1"/>
</dbReference>
<dbReference type="CDD" id="cd05233">
    <property type="entry name" value="SDR_c"/>
    <property type="match status" value="1"/>
</dbReference>
<evidence type="ECO:0000313" key="6">
    <source>
        <dbReference type="EMBL" id="EPJ34931.1"/>
    </source>
</evidence>
<evidence type="ECO:0000256" key="3">
    <source>
        <dbReference type="RuleBase" id="RU000363"/>
    </source>
</evidence>
<evidence type="ECO:0000256" key="4">
    <source>
        <dbReference type="SAM" id="MobiDB-lite"/>
    </source>
</evidence>
<dbReference type="OrthoDB" id="5173603at2"/>
<dbReference type="PROSITE" id="PS00061">
    <property type="entry name" value="ADH_SHORT"/>
    <property type="match status" value="1"/>
</dbReference>
<dbReference type="PATRIC" id="fig|1283301.3.peg.7977"/>
<dbReference type="RefSeq" id="WP_020276866.1">
    <property type="nucleotide sequence ID" value="NZ_KE354450.1"/>
</dbReference>
<evidence type="ECO:0000259" key="5">
    <source>
        <dbReference type="SMART" id="SM00822"/>
    </source>
</evidence>
<evidence type="ECO:0000313" key="7">
    <source>
        <dbReference type="Proteomes" id="UP000015001"/>
    </source>
</evidence>
<dbReference type="InterPro" id="IPR036291">
    <property type="entry name" value="NAD(P)-bd_dom_sf"/>
</dbReference>
<dbReference type="GO" id="GO:0016491">
    <property type="term" value="F:oxidoreductase activity"/>
    <property type="evidence" value="ECO:0007669"/>
    <property type="project" value="UniProtKB-KW"/>
</dbReference>